<dbReference type="EMBL" id="LK033007">
    <property type="protein sequence ID" value="CDY51577.1"/>
    <property type="molecule type" value="Genomic_DNA"/>
</dbReference>
<protein>
    <submittedName>
        <fullName evidence="2">BnaAnng10810D protein</fullName>
    </submittedName>
</protein>
<feature type="region of interest" description="Disordered" evidence="1">
    <location>
        <begin position="12"/>
        <end position="55"/>
    </location>
</feature>
<evidence type="ECO:0000313" key="3">
    <source>
        <dbReference type="Proteomes" id="UP000028999"/>
    </source>
</evidence>
<feature type="region of interest" description="Disordered" evidence="1">
    <location>
        <begin position="67"/>
        <end position="125"/>
    </location>
</feature>
<reference evidence="2 3" key="1">
    <citation type="journal article" date="2014" name="Science">
        <title>Plant genetics. Early allopolyploid evolution in the post-Neolithic Brassica napus oilseed genome.</title>
        <authorList>
            <person name="Chalhoub B."/>
            <person name="Denoeud F."/>
            <person name="Liu S."/>
            <person name="Parkin I.A."/>
            <person name="Tang H."/>
            <person name="Wang X."/>
            <person name="Chiquet J."/>
            <person name="Belcram H."/>
            <person name="Tong C."/>
            <person name="Samans B."/>
            <person name="Correa M."/>
            <person name="Da Silva C."/>
            <person name="Just J."/>
            <person name="Falentin C."/>
            <person name="Koh C.S."/>
            <person name="Le Clainche I."/>
            <person name="Bernard M."/>
            <person name="Bento P."/>
            <person name="Noel B."/>
            <person name="Labadie K."/>
            <person name="Alberti A."/>
            <person name="Charles M."/>
            <person name="Arnaud D."/>
            <person name="Guo H."/>
            <person name="Daviaud C."/>
            <person name="Alamery S."/>
            <person name="Jabbari K."/>
            <person name="Zhao M."/>
            <person name="Edger P.P."/>
            <person name="Chelaifa H."/>
            <person name="Tack D."/>
            <person name="Lassalle G."/>
            <person name="Mestiri I."/>
            <person name="Schnel N."/>
            <person name="Le Paslier M.C."/>
            <person name="Fan G."/>
            <person name="Renault V."/>
            <person name="Bayer P.E."/>
            <person name="Golicz A.A."/>
            <person name="Manoli S."/>
            <person name="Lee T.H."/>
            <person name="Thi V.H."/>
            <person name="Chalabi S."/>
            <person name="Hu Q."/>
            <person name="Fan C."/>
            <person name="Tollenaere R."/>
            <person name="Lu Y."/>
            <person name="Battail C."/>
            <person name="Shen J."/>
            <person name="Sidebottom C.H."/>
            <person name="Wang X."/>
            <person name="Canaguier A."/>
            <person name="Chauveau A."/>
            <person name="Berard A."/>
            <person name="Deniot G."/>
            <person name="Guan M."/>
            <person name="Liu Z."/>
            <person name="Sun F."/>
            <person name="Lim Y.P."/>
            <person name="Lyons E."/>
            <person name="Town C.D."/>
            <person name="Bancroft I."/>
            <person name="Wang X."/>
            <person name="Meng J."/>
            <person name="Ma J."/>
            <person name="Pires J.C."/>
            <person name="King G.J."/>
            <person name="Brunel D."/>
            <person name="Delourme R."/>
            <person name="Renard M."/>
            <person name="Aury J.M."/>
            <person name="Adams K.L."/>
            <person name="Batley J."/>
            <person name="Snowdon R.J."/>
            <person name="Tost J."/>
            <person name="Edwards D."/>
            <person name="Zhou Y."/>
            <person name="Hua W."/>
            <person name="Sharpe A.G."/>
            <person name="Paterson A.H."/>
            <person name="Guan C."/>
            <person name="Wincker P."/>
        </authorList>
    </citation>
    <scope>NUCLEOTIDE SEQUENCE [LARGE SCALE GENOMIC DNA]</scope>
    <source>
        <strain evidence="3">cv. Darmor-bzh</strain>
    </source>
</reference>
<evidence type="ECO:0000313" key="2">
    <source>
        <dbReference type="EMBL" id="CDY51577.1"/>
    </source>
</evidence>
<gene>
    <name evidence="2" type="primary">BnaAnng10810D</name>
    <name evidence="2" type="ORF">GSBRNA2T00003770001</name>
</gene>
<feature type="compositionally biased region" description="Basic and acidic residues" evidence="1">
    <location>
        <begin position="74"/>
        <end position="101"/>
    </location>
</feature>
<dbReference type="AlphaFoldDB" id="A0A078INR7"/>
<feature type="compositionally biased region" description="Acidic residues" evidence="1">
    <location>
        <begin position="29"/>
        <end position="45"/>
    </location>
</feature>
<name>A0A078INR7_BRANA</name>
<dbReference type="PaxDb" id="3708-A0A078INR7"/>
<feature type="compositionally biased region" description="Polar residues" evidence="1">
    <location>
        <begin position="108"/>
        <end position="125"/>
    </location>
</feature>
<organism evidence="2 3">
    <name type="scientific">Brassica napus</name>
    <name type="common">Rape</name>
    <dbReference type="NCBI Taxonomy" id="3708"/>
    <lineage>
        <taxon>Eukaryota</taxon>
        <taxon>Viridiplantae</taxon>
        <taxon>Streptophyta</taxon>
        <taxon>Embryophyta</taxon>
        <taxon>Tracheophyta</taxon>
        <taxon>Spermatophyta</taxon>
        <taxon>Magnoliopsida</taxon>
        <taxon>eudicotyledons</taxon>
        <taxon>Gunneridae</taxon>
        <taxon>Pentapetalae</taxon>
        <taxon>rosids</taxon>
        <taxon>malvids</taxon>
        <taxon>Brassicales</taxon>
        <taxon>Brassicaceae</taxon>
        <taxon>Brassiceae</taxon>
        <taxon>Brassica</taxon>
    </lineage>
</organism>
<accession>A0A078INR7</accession>
<sequence length="125" mass="14284">MVRCFLLHDVYSQPQQSSRQRRQQILTEGIEEDDLFDFSDNDGDDIPQHNVPQTQENEEIYRVNLSADTLPSHEYTHDSTRLPSRRGEERTRRGGRSERTGGRGSTSQTISMTKSTTAMPSISLI</sequence>
<evidence type="ECO:0000256" key="1">
    <source>
        <dbReference type="SAM" id="MobiDB-lite"/>
    </source>
</evidence>
<dbReference type="Proteomes" id="UP000028999">
    <property type="component" value="Unassembled WGS sequence"/>
</dbReference>
<proteinExistence type="predicted"/>
<dbReference type="Gramene" id="CDY51577">
    <property type="protein sequence ID" value="CDY51577"/>
    <property type="gene ID" value="GSBRNA2T00003770001"/>
</dbReference>
<keyword evidence="3" id="KW-1185">Reference proteome</keyword>